<dbReference type="SMART" id="SM00249">
    <property type="entry name" value="PHD"/>
    <property type="match status" value="1"/>
</dbReference>
<dbReference type="Pfam" id="PF05225">
    <property type="entry name" value="HTH_psq"/>
    <property type="match status" value="1"/>
</dbReference>
<dbReference type="Pfam" id="PF00628">
    <property type="entry name" value="PHD"/>
    <property type="match status" value="1"/>
</dbReference>
<accession>A0ABQ8T7I4</accession>
<sequence length="237" mass="27168">MMLLVISRLSKGKWHPDSMKQAVGNVLTGQLSIRKAAEIYNIPKSTLIDRVSAVKRGKEITFTPALGRFKPTFNAEFEGVLLNHVKDLSDRLLPLTRKEFLNLAFQLAEALNIPNQFNRDKKTAERQLKKMTKKETTCIFCGESHDEDWVQCSSCQMWAHEDCANIPETFDTYECDFCQKLTPDCFTTNFIDHFIIMAPRKDWTSSRAVTLREEGYTFKEIARKLGNCATVYGVQKI</sequence>
<dbReference type="CDD" id="cd15517">
    <property type="entry name" value="PHD_TCF19_like"/>
    <property type="match status" value="1"/>
</dbReference>
<dbReference type="Proteomes" id="UP001148838">
    <property type="component" value="Unassembled WGS sequence"/>
</dbReference>
<evidence type="ECO:0000256" key="2">
    <source>
        <dbReference type="ARBA" id="ARBA00022723"/>
    </source>
</evidence>
<evidence type="ECO:0000256" key="1">
    <source>
        <dbReference type="ARBA" id="ARBA00004123"/>
    </source>
</evidence>
<evidence type="ECO:0000259" key="5">
    <source>
        <dbReference type="SMART" id="SM00249"/>
    </source>
</evidence>
<evidence type="ECO:0000256" key="3">
    <source>
        <dbReference type="ARBA" id="ARBA00022771"/>
    </source>
</evidence>
<reference evidence="6 7" key="1">
    <citation type="journal article" date="2022" name="Allergy">
        <title>Genome assembly and annotation of Periplaneta americana reveal a comprehensive cockroach allergen profile.</title>
        <authorList>
            <person name="Wang L."/>
            <person name="Xiong Q."/>
            <person name="Saelim N."/>
            <person name="Wang L."/>
            <person name="Nong W."/>
            <person name="Wan A.T."/>
            <person name="Shi M."/>
            <person name="Liu X."/>
            <person name="Cao Q."/>
            <person name="Hui J.H.L."/>
            <person name="Sookrung N."/>
            <person name="Leung T.F."/>
            <person name="Tungtrongchitr A."/>
            <person name="Tsui S.K.W."/>
        </authorList>
    </citation>
    <scope>NUCLEOTIDE SEQUENCE [LARGE SCALE GENOMIC DNA]</scope>
    <source>
        <strain evidence="6">PWHHKU_190912</strain>
    </source>
</reference>
<dbReference type="EMBL" id="JAJSOF020000013">
    <property type="protein sequence ID" value="KAJ4442469.1"/>
    <property type="molecule type" value="Genomic_DNA"/>
</dbReference>
<name>A0ABQ8T7I4_PERAM</name>
<dbReference type="InterPro" id="IPR007889">
    <property type="entry name" value="HTH_Psq"/>
</dbReference>
<feature type="domain" description="Zinc finger PHD-type" evidence="5">
    <location>
        <begin position="137"/>
        <end position="179"/>
    </location>
</feature>
<dbReference type="SUPFAM" id="SSF46689">
    <property type="entry name" value="Homeodomain-like"/>
    <property type="match status" value="1"/>
</dbReference>
<protein>
    <recommendedName>
        <fullName evidence="5">Zinc finger PHD-type domain-containing protein</fullName>
    </recommendedName>
</protein>
<keyword evidence="2" id="KW-0479">Metal-binding</keyword>
<comment type="subcellular location">
    <subcellularLocation>
        <location evidence="1">Nucleus</location>
    </subcellularLocation>
</comment>
<organism evidence="6 7">
    <name type="scientific">Periplaneta americana</name>
    <name type="common">American cockroach</name>
    <name type="synonym">Blatta americana</name>
    <dbReference type="NCBI Taxonomy" id="6978"/>
    <lineage>
        <taxon>Eukaryota</taxon>
        <taxon>Metazoa</taxon>
        <taxon>Ecdysozoa</taxon>
        <taxon>Arthropoda</taxon>
        <taxon>Hexapoda</taxon>
        <taxon>Insecta</taxon>
        <taxon>Pterygota</taxon>
        <taxon>Neoptera</taxon>
        <taxon>Polyneoptera</taxon>
        <taxon>Dictyoptera</taxon>
        <taxon>Blattodea</taxon>
        <taxon>Blattoidea</taxon>
        <taxon>Blattidae</taxon>
        <taxon>Blattinae</taxon>
        <taxon>Periplaneta</taxon>
    </lineage>
</organism>
<evidence type="ECO:0000313" key="6">
    <source>
        <dbReference type="EMBL" id="KAJ4442469.1"/>
    </source>
</evidence>
<dbReference type="InterPro" id="IPR013083">
    <property type="entry name" value="Znf_RING/FYVE/PHD"/>
</dbReference>
<evidence type="ECO:0000313" key="7">
    <source>
        <dbReference type="Proteomes" id="UP001148838"/>
    </source>
</evidence>
<dbReference type="InterPro" id="IPR009057">
    <property type="entry name" value="Homeodomain-like_sf"/>
</dbReference>
<proteinExistence type="predicted"/>
<dbReference type="SUPFAM" id="SSF57903">
    <property type="entry name" value="FYVE/PHD zinc finger"/>
    <property type="match status" value="1"/>
</dbReference>
<dbReference type="InterPro" id="IPR011011">
    <property type="entry name" value="Znf_FYVE_PHD"/>
</dbReference>
<keyword evidence="3" id="KW-0863">Zinc-finger</keyword>
<dbReference type="Gene3D" id="1.10.10.60">
    <property type="entry name" value="Homeodomain-like"/>
    <property type="match status" value="1"/>
</dbReference>
<dbReference type="InterPro" id="IPR019787">
    <property type="entry name" value="Znf_PHD-finger"/>
</dbReference>
<dbReference type="Gene3D" id="3.30.40.10">
    <property type="entry name" value="Zinc/RING finger domain, C3HC4 (zinc finger)"/>
    <property type="match status" value="1"/>
</dbReference>
<evidence type="ECO:0000256" key="4">
    <source>
        <dbReference type="ARBA" id="ARBA00022833"/>
    </source>
</evidence>
<keyword evidence="7" id="KW-1185">Reference proteome</keyword>
<comment type="caution">
    <text evidence="6">The sequence shown here is derived from an EMBL/GenBank/DDBJ whole genome shotgun (WGS) entry which is preliminary data.</text>
</comment>
<keyword evidence="4" id="KW-0862">Zinc</keyword>
<gene>
    <name evidence="6" type="ORF">ANN_04055</name>
</gene>
<dbReference type="InterPro" id="IPR001965">
    <property type="entry name" value="Znf_PHD"/>
</dbReference>